<dbReference type="PROSITE" id="PS00031">
    <property type="entry name" value="NUCLEAR_REC_DBD_1"/>
    <property type="match status" value="2"/>
</dbReference>
<keyword evidence="6" id="KW-0238">DNA-binding</keyword>
<feature type="domain" description="Nuclear receptor" evidence="11">
    <location>
        <begin position="39"/>
        <end position="115"/>
    </location>
</feature>
<evidence type="ECO:0000256" key="2">
    <source>
        <dbReference type="ARBA" id="ARBA00022723"/>
    </source>
</evidence>
<dbReference type="InterPro" id="IPR001723">
    <property type="entry name" value="Nuclear_hrmn_rcpt"/>
</dbReference>
<dbReference type="PROSITE" id="PS51843">
    <property type="entry name" value="NR_LBD"/>
    <property type="match status" value="1"/>
</dbReference>
<evidence type="ECO:0000256" key="4">
    <source>
        <dbReference type="ARBA" id="ARBA00022833"/>
    </source>
</evidence>
<organism evidence="13 14">
    <name type="scientific">Cordylochernes scorpioides</name>
    <dbReference type="NCBI Taxonomy" id="51811"/>
    <lineage>
        <taxon>Eukaryota</taxon>
        <taxon>Metazoa</taxon>
        <taxon>Ecdysozoa</taxon>
        <taxon>Arthropoda</taxon>
        <taxon>Chelicerata</taxon>
        <taxon>Arachnida</taxon>
        <taxon>Pseudoscorpiones</taxon>
        <taxon>Cheliferoidea</taxon>
        <taxon>Chernetidae</taxon>
        <taxon>Cordylochernes</taxon>
    </lineage>
</organism>
<dbReference type="CDD" id="cd07166">
    <property type="entry name" value="NR_DBD_REV_ERB"/>
    <property type="match status" value="2"/>
</dbReference>
<feature type="region of interest" description="Disordered" evidence="10">
    <location>
        <begin position="502"/>
        <end position="565"/>
    </location>
</feature>
<dbReference type="Proteomes" id="UP001235939">
    <property type="component" value="Chromosome 11"/>
</dbReference>
<dbReference type="InterPro" id="IPR013088">
    <property type="entry name" value="Znf_NHR/GATA"/>
</dbReference>
<feature type="region of interest" description="Disordered" evidence="10">
    <location>
        <begin position="876"/>
        <end position="905"/>
    </location>
</feature>
<dbReference type="Gene3D" id="1.10.565.10">
    <property type="entry name" value="Retinoid X Receptor"/>
    <property type="match status" value="1"/>
</dbReference>
<sequence length="905" mass="100711">MILNDKDFQLLSNIPTSNTVTEYEPDRRDDLKIEFDGTTVLCRVCGDKASGFHYGVHSCEGCKGFFRRSIQQKIQYRPCTKNQQCSILRINRNRCQYCRLKKCIAVGMSRDEFDGTTVLCRVCGDKASGFHYGVHSCEGCKGFFRRSIQQKIQYRPCTKNQQCSILRINRNRCQYCRLKKCIAVGMSRDAVRFGRVPKREKAKILAAMQKVNASSQEKALSLELEDEYRVMSIVVEAHEETCAYTKEKVAPLLDQARSCPVFAQGSAHMACPLNPGFHSSDNNANHILEEFSERFSPAILGVVEFAKRIPGFSLLAQEDQVTLLKAGVFEVLLVRLACMFDSHTSSLVCLNGQVLRRESLHSSSNARFLLDSMFDFAERLNGLRLTDNELGLFSSVVVISYERPGLRNVASIQKINDKLKEVLKKAVTAQHPENPAIFEELMRKIPDLKTLNTLHSEKLLAYKMEPSHQSNVAGHLASTRGTTAPADSSWARYPIMATLTHEEEHCPSSPGQHSAGSTLDWSTNDSKDGHDLYGSPHSVGSGLSAEEAKSPMRTSSFSSTRSSDAAWQGDMIVQTEVPLAKKDSIPVVEMCSSSGDELYYGENPKNGNPYPKIRRVDSPTDSGIESGKEHGPSITPTASVCSSPRSAMEEKVKDIEAENTEKQENMEDMPVLKRALQAPPLINTNMLMDEAYRHHKKFRVSRREAESPNTLRTLANSHSTLIKTLEQAPRYLSEQQLKSTDLIHNIIMRTEAVSGQESMAPQSPNYMYAITSHSNPPPSTLVHSSQSASKPPMVCPQGYFIPSSTSYTSSPPPSSWQFAIPSSTLPTPSRSPYRSHPAESTSLPPETAELTPMDSRFSPYDHSSHQLVIASSSPLLQEQQVHTNSPPMRIHHSLEAQPLNLSKKT</sequence>
<dbReference type="PRINTS" id="PR00047">
    <property type="entry name" value="STROIDFINGER"/>
</dbReference>
<feature type="compositionally biased region" description="Low complexity" evidence="10">
    <location>
        <begin position="553"/>
        <end position="563"/>
    </location>
</feature>
<keyword evidence="8" id="KW-0675">Receptor</keyword>
<dbReference type="SUPFAM" id="SSF48508">
    <property type="entry name" value="Nuclear receptor ligand-binding domain"/>
    <property type="match status" value="1"/>
</dbReference>
<accession>A0ABY6KY06</accession>
<protein>
    <submittedName>
        <fullName evidence="13">E75</fullName>
    </submittedName>
</protein>
<dbReference type="InterPro" id="IPR001728">
    <property type="entry name" value="ThyrH_rcpt"/>
</dbReference>
<evidence type="ECO:0000259" key="12">
    <source>
        <dbReference type="PROSITE" id="PS51843"/>
    </source>
</evidence>
<dbReference type="PROSITE" id="PS51030">
    <property type="entry name" value="NUCLEAR_REC_DBD_2"/>
    <property type="match status" value="2"/>
</dbReference>
<dbReference type="PANTHER" id="PTHR24082:SF473">
    <property type="entry name" value="ECDYSONE-INDUCED PROTEIN 75B, ISOFORM B"/>
    <property type="match status" value="1"/>
</dbReference>
<gene>
    <name evidence="13" type="ORF">LAZ67_11000713</name>
</gene>
<reference evidence="13 14" key="1">
    <citation type="submission" date="2022-01" db="EMBL/GenBank/DDBJ databases">
        <title>A chromosomal length assembly of Cordylochernes scorpioides.</title>
        <authorList>
            <person name="Zeh D."/>
            <person name="Zeh J."/>
        </authorList>
    </citation>
    <scope>NUCLEOTIDE SEQUENCE [LARGE SCALE GENOMIC DNA]</scope>
    <source>
        <strain evidence="13">IN4F17</strain>
        <tissue evidence="13">Whole Body</tissue>
    </source>
</reference>
<dbReference type="Pfam" id="PF00104">
    <property type="entry name" value="Hormone_recep"/>
    <property type="match status" value="1"/>
</dbReference>
<feature type="compositionally biased region" description="Polar residues" evidence="10">
    <location>
        <begin position="634"/>
        <end position="645"/>
    </location>
</feature>
<dbReference type="PRINTS" id="PR00546">
    <property type="entry name" value="THYROIDHORMR"/>
</dbReference>
<dbReference type="InterPro" id="IPR001628">
    <property type="entry name" value="Znf_hrmn_rcpt"/>
</dbReference>
<keyword evidence="2" id="KW-0479">Metal-binding</keyword>
<keyword evidence="5" id="KW-0805">Transcription regulation</keyword>
<keyword evidence="7" id="KW-0804">Transcription</keyword>
<feature type="region of interest" description="Disordered" evidence="10">
    <location>
        <begin position="818"/>
        <end position="864"/>
    </location>
</feature>
<evidence type="ECO:0000256" key="3">
    <source>
        <dbReference type="ARBA" id="ARBA00022771"/>
    </source>
</evidence>
<dbReference type="InterPro" id="IPR050234">
    <property type="entry name" value="Nuclear_hormone_rcpt_NR1"/>
</dbReference>
<evidence type="ECO:0000256" key="8">
    <source>
        <dbReference type="ARBA" id="ARBA00023170"/>
    </source>
</evidence>
<feature type="compositionally biased region" description="Polar residues" evidence="10">
    <location>
        <begin position="509"/>
        <end position="524"/>
    </location>
</feature>
<feature type="region of interest" description="Disordered" evidence="10">
    <location>
        <begin position="595"/>
        <end position="646"/>
    </location>
</feature>
<keyword evidence="3" id="KW-0863">Zinc-finger</keyword>
<evidence type="ECO:0000313" key="14">
    <source>
        <dbReference type="Proteomes" id="UP001235939"/>
    </source>
</evidence>
<feature type="domain" description="Nuclear receptor" evidence="11">
    <location>
        <begin position="117"/>
        <end position="193"/>
    </location>
</feature>
<keyword evidence="14" id="KW-1185">Reference proteome</keyword>
<dbReference type="SUPFAM" id="SSF57716">
    <property type="entry name" value="Glucocorticoid receptor-like (DNA-binding domain)"/>
    <property type="match status" value="2"/>
</dbReference>
<dbReference type="SMART" id="SM00430">
    <property type="entry name" value="HOLI"/>
    <property type="match status" value="1"/>
</dbReference>
<dbReference type="SMART" id="SM00399">
    <property type="entry name" value="ZnF_C4"/>
    <property type="match status" value="2"/>
</dbReference>
<dbReference type="EMBL" id="CP092873">
    <property type="protein sequence ID" value="UYV73750.1"/>
    <property type="molecule type" value="Genomic_DNA"/>
</dbReference>
<feature type="compositionally biased region" description="Low complexity" evidence="10">
    <location>
        <begin position="821"/>
        <end position="835"/>
    </location>
</feature>
<dbReference type="InterPro" id="IPR035500">
    <property type="entry name" value="NHR-like_dom_sf"/>
</dbReference>
<evidence type="ECO:0000256" key="7">
    <source>
        <dbReference type="ARBA" id="ARBA00023163"/>
    </source>
</evidence>
<feature type="domain" description="NR LBD" evidence="12">
    <location>
        <begin position="226"/>
        <end position="481"/>
    </location>
</feature>
<name>A0ABY6KY06_9ARAC</name>
<keyword evidence="9" id="KW-0539">Nucleus</keyword>
<feature type="compositionally biased region" description="Polar residues" evidence="10">
    <location>
        <begin position="876"/>
        <end position="886"/>
    </location>
</feature>
<dbReference type="Gene3D" id="3.30.50.10">
    <property type="entry name" value="Erythroid Transcription Factor GATA-1, subunit A"/>
    <property type="match status" value="2"/>
</dbReference>
<dbReference type="PANTHER" id="PTHR24082">
    <property type="entry name" value="NUCLEAR HORMONE RECEPTOR"/>
    <property type="match status" value="1"/>
</dbReference>
<evidence type="ECO:0000259" key="11">
    <source>
        <dbReference type="PROSITE" id="PS51030"/>
    </source>
</evidence>
<evidence type="ECO:0000256" key="1">
    <source>
        <dbReference type="ARBA" id="ARBA00008092"/>
    </source>
</evidence>
<keyword evidence="4" id="KW-0862">Zinc</keyword>
<dbReference type="Pfam" id="PF00105">
    <property type="entry name" value="zf-C4"/>
    <property type="match status" value="2"/>
</dbReference>
<comment type="similarity">
    <text evidence="1">Belongs to the nuclear hormone receptor family. NR1 subfamily.</text>
</comment>
<evidence type="ECO:0000256" key="6">
    <source>
        <dbReference type="ARBA" id="ARBA00023125"/>
    </source>
</evidence>
<evidence type="ECO:0000256" key="10">
    <source>
        <dbReference type="SAM" id="MobiDB-lite"/>
    </source>
</evidence>
<evidence type="ECO:0000256" key="5">
    <source>
        <dbReference type="ARBA" id="ARBA00023015"/>
    </source>
</evidence>
<evidence type="ECO:0000256" key="9">
    <source>
        <dbReference type="ARBA" id="ARBA00023242"/>
    </source>
</evidence>
<evidence type="ECO:0000313" key="13">
    <source>
        <dbReference type="EMBL" id="UYV73750.1"/>
    </source>
</evidence>
<dbReference type="InterPro" id="IPR000536">
    <property type="entry name" value="Nucl_hrmn_rcpt_lig-bd"/>
</dbReference>
<dbReference type="PRINTS" id="PR00398">
    <property type="entry name" value="STRDHORMONER"/>
</dbReference>
<proteinExistence type="inferred from homology"/>